<dbReference type="PANTHER" id="PTHR38436">
    <property type="entry name" value="POLYKETIDE CYCLASE SNOAL-LIKE DOMAIN"/>
    <property type="match status" value="1"/>
</dbReference>
<dbReference type="Gene3D" id="3.10.450.50">
    <property type="match status" value="1"/>
</dbReference>
<sequence>MRAIDNVARNKAVVRKLYEECFNQANLALLNELIAPDFVGSKGELGPREFAATVTSVQTGFPGVQFRIEDLFGEGDRVAVRWTFHAAHGGPFAGVPPSNVHVTQQGNVIYQLRDGQIIRAWLQVDRLGVLQQIGVMPPSFAAPRPVAVAA</sequence>
<evidence type="ECO:0000313" key="1">
    <source>
        <dbReference type="EMBL" id="MBB3117697.1"/>
    </source>
</evidence>
<dbReference type="RefSeq" id="WP_221208040.1">
    <property type="nucleotide sequence ID" value="NZ_JACHXD010000002.1"/>
</dbReference>
<dbReference type="Proteomes" id="UP000541535">
    <property type="component" value="Unassembled WGS sequence"/>
</dbReference>
<organism evidence="1 2">
    <name type="scientific">Pseudoduganella violacea</name>
    <dbReference type="NCBI Taxonomy" id="1715466"/>
    <lineage>
        <taxon>Bacteria</taxon>
        <taxon>Pseudomonadati</taxon>
        <taxon>Pseudomonadota</taxon>
        <taxon>Betaproteobacteria</taxon>
        <taxon>Burkholderiales</taxon>
        <taxon>Oxalobacteraceae</taxon>
        <taxon>Telluria group</taxon>
        <taxon>Pseudoduganella</taxon>
    </lineage>
</organism>
<dbReference type="AlphaFoldDB" id="A0A7W5FSM0"/>
<dbReference type="EMBL" id="JACHXD010000002">
    <property type="protein sequence ID" value="MBB3117697.1"/>
    <property type="molecule type" value="Genomic_DNA"/>
</dbReference>
<dbReference type="GO" id="GO:0030638">
    <property type="term" value="P:polyketide metabolic process"/>
    <property type="evidence" value="ECO:0007669"/>
    <property type="project" value="InterPro"/>
</dbReference>
<reference evidence="1 2" key="1">
    <citation type="submission" date="2020-08" db="EMBL/GenBank/DDBJ databases">
        <title>Genomic Encyclopedia of Type Strains, Phase III (KMG-III): the genomes of soil and plant-associated and newly described type strains.</title>
        <authorList>
            <person name="Whitman W."/>
        </authorList>
    </citation>
    <scope>NUCLEOTIDE SEQUENCE [LARGE SCALE GENOMIC DNA]</scope>
    <source>
        <strain evidence="1 2">CECT 8897</strain>
    </source>
</reference>
<evidence type="ECO:0000313" key="2">
    <source>
        <dbReference type="Proteomes" id="UP000541535"/>
    </source>
</evidence>
<accession>A0A7W5FSM0</accession>
<dbReference type="Pfam" id="PF07366">
    <property type="entry name" value="SnoaL"/>
    <property type="match status" value="1"/>
</dbReference>
<name>A0A7W5FSM0_9BURK</name>
<proteinExistence type="predicted"/>
<keyword evidence="2" id="KW-1185">Reference proteome</keyword>
<dbReference type="InterPro" id="IPR032710">
    <property type="entry name" value="NTF2-like_dom_sf"/>
</dbReference>
<dbReference type="SUPFAM" id="SSF54427">
    <property type="entry name" value="NTF2-like"/>
    <property type="match status" value="1"/>
</dbReference>
<comment type="caution">
    <text evidence="1">The sequence shown here is derived from an EMBL/GenBank/DDBJ whole genome shotgun (WGS) entry which is preliminary data.</text>
</comment>
<dbReference type="PANTHER" id="PTHR38436:SF1">
    <property type="entry name" value="ESTER CYCLASE"/>
    <property type="match status" value="1"/>
</dbReference>
<dbReference type="InterPro" id="IPR009959">
    <property type="entry name" value="Cyclase_SnoaL-like"/>
</dbReference>
<protein>
    <submittedName>
        <fullName evidence="1">Putative ester cyclase</fullName>
    </submittedName>
</protein>
<gene>
    <name evidence="1" type="ORF">FHS03_000723</name>
</gene>